<reference evidence="1 2" key="1">
    <citation type="submission" date="2019-08" db="EMBL/GenBank/DDBJ databases">
        <title>Bradymonadales sp. TMQ2.</title>
        <authorList>
            <person name="Liang Q."/>
        </authorList>
    </citation>
    <scope>NUCLEOTIDE SEQUENCE [LARGE SCALE GENOMIC DNA]</scope>
    <source>
        <strain evidence="1 2">TMQ2</strain>
    </source>
</reference>
<dbReference type="Proteomes" id="UP000321046">
    <property type="component" value="Unassembled WGS sequence"/>
</dbReference>
<comment type="caution">
    <text evidence="1">The sequence shown here is derived from an EMBL/GenBank/DDBJ whole genome shotgun (WGS) entry which is preliminary data.</text>
</comment>
<organism evidence="1 2">
    <name type="scientific">Lujinxingia vulgaris</name>
    <dbReference type="NCBI Taxonomy" id="2600176"/>
    <lineage>
        <taxon>Bacteria</taxon>
        <taxon>Deltaproteobacteria</taxon>
        <taxon>Bradymonadales</taxon>
        <taxon>Lujinxingiaceae</taxon>
        <taxon>Lujinxingia</taxon>
    </lineage>
</organism>
<evidence type="ECO:0000313" key="2">
    <source>
        <dbReference type="Proteomes" id="UP000321046"/>
    </source>
</evidence>
<dbReference type="RefSeq" id="WP_146974209.1">
    <property type="nucleotide sequence ID" value="NZ_VOSL01000043.1"/>
</dbReference>
<proteinExistence type="predicted"/>
<accession>A0A5C6XB22</accession>
<name>A0A5C6XB22_9DELT</name>
<dbReference type="AlphaFoldDB" id="A0A5C6XB22"/>
<evidence type="ECO:0000313" key="1">
    <source>
        <dbReference type="EMBL" id="TXD36896.1"/>
    </source>
</evidence>
<protein>
    <submittedName>
        <fullName evidence="1">Uncharacterized protein</fullName>
    </submittedName>
</protein>
<gene>
    <name evidence="1" type="ORF">FRC96_09270</name>
</gene>
<sequence>MLALVGAMGCHESIEAPDNADVGTWFDDDEGTEDDADVFACGSDTAVIEDEEVRAPTVDPTEFEVTLGDTHRFDVSCGEPGATVASYALAHWEVDGQREPVLIAALEHFGGGTFEPTYAGVAVMRVKTGELLHCRPDEGITLAVTGRVIASSNPPKYWVTLMPAVIDDTSWLPGEAGPAVVLSGGPDDAQTFREVLPANEGVSHRSQILTRGGQLITFFSERQVFVSLDALTGALNWTRSLSSVLGTDDPRGSASFTGSRETGGVDVTVYAGSGTYSLTLDRCGERVDSVQRSAEVAVMFRSEDIVVTSSQFGSNSPRVTTGWRPDGSMAFRTEGCQDVVVLAAHQVGCFVYGDRGITGIRTFDLRGDPVTIQDFELDVEGFADTSAVVTFRDLVASPDVLLVSATVSHQEGDSYYSVVHIGLWNPRRGELVEVLQLRDRSLNVAPLLTAEGLLVIPDGEHVHVVETNLEGLGAAPSPRLGWGGNENRHLVVEEGG</sequence>
<dbReference type="EMBL" id="VOSL01000043">
    <property type="protein sequence ID" value="TXD36896.1"/>
    <property type="molecule type" value="Genomic_DNA"/>
</dbReference>